<dbReference type="AlphaFoldDB" id="A0A0D6L820"/>
<evidence type="ECO:0000313" key="2">
    <source>
        <dbReference type="Proteomes" id="UP000054495"/>
    </source>
</evidence>
<sequence>MKYLYLRSLLMGDGKVVLQDLEPSEDNYYHLVRALKKRNDCPKMNRALLHKGSTGTSNGVRRRFGYAQHMVPSVRRYEDLNKVLSIIDLVRSKFPLVIQEELNDAEFQRETDFDLQQVVPGRPVADHRMLKLHIALVGTHHHRRVQHAAVEDLETPLVFVTTVRAKVTHTEVGRNQDEGPLPVAYLSAHRLENLSMTSLSGAS</sequence>
<dbReference type="EMBL" id="KE125543">
    <property type="protein sequence ID" value="EPB67920.1"/>
    <property type="molecule type" value="Genomic_DNA"/>
</dbReference>
<gene>
    <name evidence="1" type="ORF">ANCCEY_12990</name>
</gene>
<proteinExistence type="predicted"/>
<organism evidence="1 2">
    <name type="scientific">Ancylostoma ceylanicum</name>
    <dbReference type="NCBI Taxonomy" id="53326"/>
    <lineage>
        <taxon>Eukaryota</taxon>
        <taxon>Metazoa</taxon>
        <taxon>Ecdysozoa</taxon>
        <taxon>Nematoda</taxon>
        <taxon>Chromadorea</taxon>
        <taxon>Rhabditida</taxon>
        <taxon>Rhabditina</taxon>
        <taxon>Rhabditomorpha</taxon>
        <taxon>Strongyloidea</taxon>
        <taxon>Ancylostomatidae</taxon>
        <taxon>Ancylostomatinae</taxon>
        <taxon>Ancylostoma</taxon>
    </lineage>
</organism>
<dbReference type="Proteomes" id="UP000054495">
    <property type="component" value="Unassembled WGS sequence"/>
</dbReference>
<evidence type="ECO:0000313" key="1">
    <source>
        <dbReference type="EMBL" id="EPB67920.1"/>
    </source>
</evidence>
<accession>A0A0D6L820</accession>
<protein>
    <submittedName>
        <fullName evidence="1">Uncharacterized protein</fullName>
    </submittedName>
</protein>
<name>A0A0D6L820_9BILA</name>
<keyword evidence="2" id="KW-1185">Reference proteome</keyword>
<dbReference type="Pfam" id="PF03564">
    <property type="entry name" value="DUF1759"/>
    <property type="match status" value="1"/>
</dbReference>
<reference evidence="1 2" key="1">
    <citation type="submission" date="2013-05" db="EMBL/GenBank/DDBJ databases">
        <title>Draft genome of the parasitic nematode Anyclostoma ceylanicum.</title>
        <authorList>
            <person name="Mitreva M."/>
        </authorList>
    </citation>
    <scope>NUCLEOTIDE SEQUENCE [LARGE SCALE GENOMIC DNA]</scope>
</reference>
<dbReference type="InterPro" id="IPR005312">
    <property type="entry name" value="DUF1759"/>
</dbReference>